<dbReference type="EMBL" id="AUSV01000127">
    <property type="protein sequence ID" value="ESP91214.1"/>
    <property type="molecule type" value="Genomic_DNA"/>
</dbReference>
<protein>
    <submittedName>
        <fullName evidence="3">RHS repeat-associated core domain protein</fullName>
    </submittedName>
</protein>
<feature type="domain" description="Teneurin-like YD-shell" evidence="2">
    <location>
        <begin position="6"/>
        <end position="311"/>
    </location>
</feature>
<evidence type="ECO:0000313" key="3">
    <source>
        <dbReference type="EMBL" id="ESP91214.1"/>
    </source>
</evidence>
<dbReference type="Pfam" id="PF25023">
    <property type="entry name" value="TEN_YD-shell"/>
    <property type="match status" value="1"/>
</dbReference>
<dbReference type="NCBIfam" id="TIGR03696">
    <property type="entry name" value="Rhs_assc_core"/>
    <property type="match status" value="1"/>
</dbReference>
<dbReference type="InterPro" id="IPR050708">
    <property type="entry name" value="T6SS_VgrG/RHS"/>
</dbReference>
<proteinExistence type="predicted"/>
<dbReference type="PATRIC" id="fig|1353533.3.peg.4507"/>
<evidence type="ECO:0000259" key="2">
    <source>
        <dbReference type="Pfam" id="PF25023"/>
    </source>
</evidence>
<evidence type="ECO:0000256" key="1">
    <source>
        <dbReference type="ARBA" id="ARBA00022737"/>
    </source>
</evidence>
<evidence type="ECO:0000313" key="4">
    <source>
        <dbReference type="Proteomes" id="UP000017820"/>
    </source>
</evidence>
<dbReference type="Proteomes" id="UP000017820">
    <property type="component" value="Unassembled WGS sequence"/>
</dbReference>
<dbReference type="RefSeq" id="WP_023401342.1">
    <property type="nucleotide sequence ID" value="NZ_AUSV01000127.1"/>
</dbReference>
<dbReference type="PANTHER" id="PTHR32305">
    <property type="match status" value="1"/>
</dbReference>
<dbReference type="InterPro" id="IPR022385">
    <property type="entry name" value="Rhs_assc_core"/>
</dbReference>
<organism evidence="3 4">
    <name type="scientific">Pseudoalteromonas luteoviolacea (strain 2ta16)</name>
    <dbReference type="NCBI Taxonomy" id="1353533"/>
    <lineage>
        <taxon>Bacteria</taxon>
        <taxon>Pseudomonadati</taxon>
        <taxon>Pseudomonadota</taxon>
        <taxon>Gammaproteobacteria</taxon>
        <taxon>Alteromonadales</taxon>
        <taxon>Pseudoalteromonadaceae</taxon>
        <taxon>Pseudoalteromonas</taxon>
    </lineage>
</organism>
<gene>
    <name evidence="3" type="ORF">PL2TA16_01085</name>
</gene>
<sequence>MPSGATQYKYDNAGNLKLIDYPSGTHDVHFERDAAGNTLSIRQGSVTQRYNYNSMHLAEDEQLYIEGETPLFLDYEYNKSGYLESLVYPDGSVVKYALSGTGSPKSINIYDQQGKLEQAVIKNIYYHANGIPRQFEYANGVKYDLSLHTDIGLPKGLSYKQGSRALVSYQYGYNDQHNIQSIKDYVDGRFTISGMNYDSEGRLTYARGGSALGNIDVDYDYLGNISHYSSSRRNLNYTYASNNRLSKVTGVSGRYGSFRYDSRGNTLYNGAYNMTYDAAGRMITANGTSFVYDGHGKRVKTTANGKESFSFYNAHGRLVFSEKGSLDGAGTNYVYFDNLLVAKYGSVDLTKVKSGVKRHMPFGEPLNSQEDEVGYTGHMYDKSLGLNYAQARYYDPVIGRFYSNDPVDAAGHLGIGNIVQGFNRFSYANNNPYKFTDPDGELPLWVGAGLGAAAINYGQQVAKNLASQEMSFSDAIYGEVKFTEVAVEGLVGAVGANGAKMLATAISGANSVGKIDSVGARISMGVTGAAQTGYAGAIKGGLTEEDPLTTAVKNVIDTASPVPVADQLHEWLRELW</sequence>
<reference evidence="3 4" key="1">
    <citation type="submission" date="2013-07" db="EMBL/GenBank/DDBJ databases">
        <title>Draft genome sequence of Pseudoalteromonas luteoviolacea 2ta16.</title>
        <authorList>
            <person name="Allen E.E."/>
            <person name="Azam F."/>
            <person name="Podell S."/>
        </authorList>
    </citation>
    <scope>NUCLEOTIDE SEQUENCE [LARGE SCALE GENOMIC DNA]</scope>
    <source>
        <strain evidence="3 4">2ta16</strain>
    </source>
</reference>
<keyword evidence="1" id="KW-0677">Repeat</keyword>
<dbReference type="InterPro" id="IPR056823">
    <property type="entry name" value="TEN-like_YD-shell"/>
</dbReference>
<dbReference type="AlphaFoldDB" id="V4HTG1"/>
<name>V4HTG1_PSEL2</name>
<dbReference type="PANTHER" id="PTHR32305:SF15">
    <property type="entry name" value="PROTEIN RHSA-RELATED"/>
    <property type="match status" value="1"/>
</dbReference>
<accession>V4HTG1</accession>
<dbReference type="Gene3D" id="2.180.10.10">
    <property type="entry name" value="RHS repeat-associated core"/>
    <property type="match status" value="1"/>
</dbReference>
<comment type="caution">
    <text evidence="3">The sequence shown here is derived from an EMBL/GenBank/DDBJ whole genome shotgun (WGS) entry which is preliminary data.</text>
</comment>